<gene>
    <name evidence="1" type="ORF">DOE59_16485</name>
</gene>
<proteinExistence type="predicted"/>
<sequence>MITDSEYNAAQIATLMNAVAILASMLPAEKHEKVLFLLQGLADYDYDYEQITSDTPVIPATTTGQAFNEGYKRIIEYIKNYSSQVK</sequence>
<evidence type="ECO:0000313" key="1">
    <source>
        <dbReference type="EMBL" id="AXC73021.1"/>
    </source>
</evidence>
<reference evidence="1 2" key="1">
    <citation type="submission" date="2018-06" db="EMBL/GenBank/DDBJ databases">
        <title>Salmonella Enterica genomes from various sources.</title>
        <authorList>
            <person name="Nash J.H.E."/>
            <person name="Robertson J."/>
            <person name="Bessonov K."/>
        </authorList>
    </citation>
    <scope>NUCLEOTIDE SEQUENCE [LARGE SCALE GENOMIC DNA]</scope>
    <source>
        <strain evidence="1 2">SA20121591</strain>
    </source>
</reference>
<organism evidence="1 2">
    <name type="scientific">Salmonella enterica subsp. diarizonae serovar 48:i:z</name>
    <dbReference type="NCBI Taxonomy" id="1192842"/>
    <lineage>
        <taxon>Bacteria</taxon>
        <taxon>Pseudomonadati</taxon>
        <taxon>Pseudomonadota</taxon>
        <taxon>Gammaproteobacteria</taxon>
        <taxon>Enterobacterales</taxon>
        <taxon>Enterobacteriaceae</taxon>
        <taxon>Salmonella</taxon>
    </lineage>
</organism>
<dbReference type="Proteomes" id="UP000252003">
    <property type="component" value="Chromosome"/>
</dbReference>
<accession>A0A7U6BFK6</accession>
<evidence type="ECO:0000313" key="2">
    <source>
        <dbReference type="Proteomes" id="UP000252003"/>
    </source>
</evidence>
<dbReference type="EMBL" id="CP029989">
    <property type="protein sequence ID" value="AXC73021.1"/>
    <property type="molecule type" value="Genomic_DNA"/>
</dbReference>
<dbReference type="RefSeq" id="WP_154714676.1">
    <property type="nucleotide sequence ID" value="NZ_CP029989.1"/>
</dbReference>
<name>A0A7U6BFK6_SALDZ</name>
<dbReference type="AlphaFoldDB" id="A0A7U6BFK6"/>
<protein>
    <submittedName>
        <fullName evidence="1">Uncharacterized protein</fullName>
    </submittedName>
</protein>